<feature type="transmembrane region" description="Helical" evidence="1">
    <location>
        <begin position="41"/>
        <end position="60"/>
    </location>
</feature>
<evidence type="ECO:0000313" key="3">
    <source>
        <dbReference type="EMBL" id="CRK46243.1"/>
    </source>
</evidence>
<sequence length="100" mass="11547">MINLAFTPRCICWVHNRGASVPLLAIYRADDAPLYRRGNRAIIGIIAWNFASAFLVKGYYMWRNKKRDQAWNALGAAEKDHYLATTTDEGSRRLDFRFAH</sequence>
<keyword evidence="1" id="KW-0812">Transmembrane</keyword>
<reference evidence="4 5" key="1">
    <citation type="submission" date="2015-05" db="EMBL/GenBank/DDBJ databases">
        <authorList>
            <person name="Fogelqvist Johan"/>
        </authorList>
    </citation>
    <scope>NUCLEOTIDE SEQUENCE [LARGE SCALE GENOMIC DNA]</scope>
    <source>
        <strain evidence="2">VL1</strain>
        <strain evidence="3">VL2</strain>
    </source>
</reference>
<evidence type="ECO:0000313" key="2">
    <source>
        <dbReference type="EMBL" id="CRJ91122.1"/>
    </source>
</evidence>
<evidence type="ECO:0000313" key="4">
    <source>
        <dbReference type="Proteomes" id="UP000044602"/>
    </source>
</evidence>
<keyword evidence="1" id="KW-1133">Transmembrane helix</keyword>
<organism evidence="2 4">
    <name type="scientific">Verticillium longisporum</name>
    <name type="common">Verticillium dahliae var. longisporum</name>
    <dbReference type="NCBI Taxonomy" id="100787"/>
    <lineage>
        <taxon>Eukaryota</taxon>
        <taxon>Fungi</taxon>
        <taxon>Dikarya</taxon>
        <taxon>Ascomycota</taxon>
        <taxon>Pezizomycotina</taxon>
        <taxon>Sordariomycetes</taxon>
        <taxon>Hypocreomycetidae</taxon>
        <taxon>Glomerellales</taxon>
        <taxon>Plectosphaerellaceae</taxon>
        <taxon>Verticillium</taxon>
    </lineage>
</organism>
<dbReference type="Proteomes" id="UP000044602">
    <property type="component" value="Unassembled WGS sequence"/>
</dbReference>
<keyword evidence="4" id="KW-1185">Reference proteome</keyword>
<gene>
    <name evidence="2" type="ORF">BN1708_017029</name>
    <name evidence="3" type="ORF">BN1723_016655</name>
</gene>
<proteinExistence type="predicted"/>
<name>A0A0G4KFV7_VERLO</name>
<dbReference type="STRING" id="100787.A0A0G4KFV7"/>
<dbReference type="EMBL" id="CVQH01000858">
    <property type="protein sequence ID" value="CRJ91122.1"/>
    <property type="molecule type" value="Genomic_DNA"/>
</dbReference>
<evidence type="ECO:0000256" key="1">
    <source>
        <dbReference type="SAM" id="Phobius"/>
    </source>
</evidence>
<dbReference type="AlphaFoldDB" id="A0A0G4KFV7"/>
<dbReference type="EMBL" id="CVQI01035473">
    <property type="protein sequence ID" value="CRK46243.1"/>
    <property type="molecule type" value="Genomic_DNA"/>
</dbReference>
<evidence type="ECO:0000313" key="5">
    <source>
        <dbReference type="Proteomes" id="UP000045706"/>
    </source>
</evidence>
<accession>A0A0G4KFV7</accession>
<feature type="non-terminal residue" evidence="2">
    <location>
        <position position="100"/>
    </location>
</feature>
<dbReference type="Proteomes" id="UP000045706">
    <property type="component" value="Unassembled WGS sequence"/>
</dbReference>
<keyword evidence="1" id="KW-0472">Membrane</keyword>
<protein>
    <submittedName>
        <fullName evidence="2">Uncharacterized protein</fullName>
    </submittedName>
</protein>